<feature type="transmembrane region" description="Helical" evidence="1">
    <location>
        <begin position="169"/>
        <end position="186"/>
    </location>
</feature>
<dbReference type="HAMAP" id="MF_02088">
    <property type="entry name" value="Q_prec_transport"/>
    <property type="match status" value="1"/>
</dbReference>
<sequence length="231" mass="26151">MQNEILWILFALINFVMLLVVYRIFGKPGLFVWIGMSTVVANIQVVKTIELFGLTATLGNIIYGTAFLATDILNEKYGKQEAKKAVWLGFSTLIAMTLMMQVALLFKPGVDDIAQEAMETLFGLAPKIAAGSLAAYIISQYFDVWIYAQLKRIFPDSKYLWLRNNGSTMVSQLLDSAVFCGIAFFGEYPPGVWMEIFFTTYIIKFLVAAIDTPFLYWAKRMHNERRTGEAE</sequence>
<comment type="similarity">
    <text evidence="1">Belongs to the vitamin uptake transporter (VUT/ECF) (TC 2.A.88) family. Q precursor transporter subfamily.</text>
</comment>
<feature type="transmembrane region" description="Helical" evidence="1">
    <location>
        <begin position="128"/>
        <end position="148"/>
    </location>
</feature>
<comment type="subcellular location">
    <subcellularLocation>
        <location evidence="1">Cell membrane</location>
        <topology evidence="1">Multi-pass membrane protein</topology>
    </subcellularLocation>
</comment>
<organism evidence="2 3">
    <name type="scientific">Sediminibacillus halophilus</name>
    <dbReference type="NCBI Taxonomy" id="482461"/>
    <lineage>
        <taxon>Bacteria</taxon>
        <taxon>Bacillati</taxon>
        <taxon>Bacillota</taxon>
        <taxon>Bacilli</taxon>
        <taxon>Bacillales</taxon>
        <taxon>Bacillaceae</taxon>
        <taxon>Sediminibacillus</taxon>
    </lineage>
</organism>
<dbReference type="GO" id="GO:0022857">
    <property type="term" value="F:transmembrane transporter activity"/>
    <property type="evidence" value="ECO:0007669"/>
    <property type="project" value="UniProtKB-UniRule"/>
</dbReference>
<gene>
    <name evidence="2" type="ORF">SAMN05216244_0381</name>
</gene>
<dbReference type="PANTHER" id="PTHR34300">
    <property type="entry name" value="QUEUOSINE PRECURSOR TRANSPORTER-RELATED"/>
    <property type="match status" value="1"/>
</dbReference>
<dbReference type="AlphaFoldDB" id="A0A1G9M1K3"/>
<dbReference type="EMBL" id="FNHF01000001">
    <property type="protein sequence ID" value="SDL68162.1"/>
    <property type="molecule type" value="Genomic_DNA"/>
</dbReference>
<proteinExistence type="inferred from homology"/>
<keyword evidence="3" id="KW-1185">Reference proteome</keyword>
<keyword evidence="1" id="KW-1133">Transmembrane helix</keyword>
<dbReference type="RefSeq" id="WP_074597184.1">
    <property type="nucleotide sequence ID" value="NZ_FNHF01000001.1"/>
</dbReference>
<keyword evidence="1" id="KW-0813">Transport</keyword>
<feature type="transmembrane region" description="Helical" evidence="1">
    <location>
        <begin position="30"/>
        <end position="46"/>
    </location>
</feature>
<evidence type="ECO:0000313" key="3">
    <source>
        <dbReference type="Proteomes" id="UP000182347"/>
    </source>
</evidence>
<dbReference type="NCBIfam" id="TIGR00697">
    <property type="entry name" value="queuosine precursor transporter"/>
    <property type="match status" value="1"/>
</dbReference>
<keyword evidence="1" id="KW-1003">Cell membrane</keyword>
<name>A0A1G9M1K3_9BACI</name>
<evidence type="ECO:0000256" key="1">
    <source>
        <dbReference type="HAMAP-Rule" id="MF_02088"/>
    </source>
</evidence>
<accession>A0A1G9M1K3</accession>
<protein>
    <recommendedName>
        <fullName evidence="1">Probable queuosine precursor transporter</fullName>
        <shortName evidence="1">Q precursor transporter</shortName>
    </recommendedName>
</protein>
<feature type="transmembrane region" description="Helical" evidence="1">
    <location>
        <begin position="6"/>
        <end position="25"/>
    </location>
</feature>
<reference evidence="3" key="1">
    <citation type="submission" date="2016-10" db="EMBL/GenBank/DDBJ databases">
        <authorList>
            <person name="Varghese N."/>
            <person name="Submissions S."/>
        </authorList>
    </citation>
    <scope>NUCLEOTIDE SEQUENCE [LARGE SCALE GENOMIC DNA]</scope>
    <source>
        <strain evidence="3">CGMCC 1.6199</strain>
    </source>
</reference>
<dbReference type="InterPro" id="IPR003744">
    <property type="entry name" value="YhhQ"/>
</dbReference>
<keyword evidence="1" id="KW-0472">Membrane</keyword>
<dbReference type="Pfam" id="PF02592">
    <property type="entry name" value="Vut_1"/>
    <property type="match status" value="1"/>
</dbReference>
<dbReference type="Proteomes" id="UP000182347">
    <property type="component" value="Unassembled WGS sequence"/>
</dbReference>
<dbReference type="GO" id="GO:0005886">
    <property type="term" value="C:plasma membrane"/>
    <property type="evidence" value="ECO:0007669"/>
    <property type="project" value="UniProtKB-SubCell"/>
</dbReference>
<dbReference type="PANTHER" id="PTHR34300:SF2">
    <property type="entry name" value="QUEUOSINE PRECURSOR TRANSPORTER-RELATED"/>
    <property type="match status" value="1"/>
</dbReference>
<feature type="transmembrane region" description="Helical" evidence="1">
    <location>
        <begin position="192"/>
        <end position="217"/>
    </location>
</feature>
<feature type="transmembrane region" description="Helical" evidence="1">
    <location>
        <begin position="52"/>
        <end position="73"/>
    </location>
</feature>
<comment type="function">
    <text evidence="1">Involved in the import of queuosine (Q) precursors, required for Q precursor salvage.</text>
</comment>
<dbReference type="OrthoDB" id="9805479at2"/>
<evidence type="ECO:0000313" key="2">
    <source>
        <dbReference type="EMBL" id="SDL68162.1"/>
    </source>
</evidence>
<dbReference type="STRING" id="482461.SAMN05216244_0381"/>
<feature type="transmembrane region" description="Helical" evidence="1">
    <location>
        <begin position="85"/>
        <end position="106"/>
    </location>
</feature>
<keyword evidence="1" id="KW-0812">Transmembrane</keyword>